<proteinExistence type="predicted"/>
<dbReference type="RefSeq" id="WP_269480712.1">
    <property type="nucleotide sequence ID" value="NZ_JAPXGI010000008.1"/>
</dbReference>
<dbReference type="AlphaFoldDB" id="A0A9Q4PUU2"/>
<protein>
    <submittedName>
        <fullName evidence="1">Uncharacterized protein</fullName>
    </submittedName>
</protein>
<comment type="caution">
    <text evidence="1">The sequence shown here is derived from an EMBL/GenBank/DDBJ whole genome shotgun (WGS) entry which is preliminary data.</text>
</comment>
<sequence>MQVLINIENANKNIISALRAVLKTQPELKFKIKEIKKNWNDEYKELIKDYKANKIKSYKDAKKMHQDILNGQI</sequence>
<evidence type="ECO:0000313" key="2">
    <source>
        <dbReference type="Proteomes" id="UP001075461"/>
    </source>
</evidence>
<accession>A0A9Q4PUU2</accession>
<organism evidence="1 2">
    <name type="scientific">Campylobacter ureolyticus</name>
    <dbReference type="NCBI Taxonomy" id="827"/>
    <lineage>
        <taxon>Bacteria</taxon>
        <taxon>Pseudomonadati</taxon>
        <taxon>Campylobacterota</taxon>
        <taxon>Epsilonproteobacteria</taxon>
        <taxon>Campylobacterales</taxon>
        <taxon>Campylobacteraceae</taxon>
        <taxon>Campylobacter</taxon>
    </lineage>
</organism>
<dbReference type="Proteomes" id="UP001075461">
    <property type="component" value="Unassembled WGS sequence"/>
</dbReference>
<dbReference type="EMBL" id="JAPXGP010000010">
    <property type="protein sequence ID" value="MCZ6162487.1"/>
    <property type="molecule type" value="Genomic_DNA"/>
</dbReference>
<reference evidence="1" key="1">
    <citation type="submission" date="2022-12" db="EMBL/GenBank/DDBJ databases">
        <title>Species Delineation and Comparative Genomics within the Campylobacter ureolyticus Complex.</title>
        <authorList>
            <person name="Maki J."/>
            <person name="Howard M."/>
            <person name="Connelly S."/>
            <person name="Hardy D.J."/>
            <person name="Cameron A."/>
        </authorList>
    </citation>
    <scope>NUCLEOTIDE SEQUENCE</scope>
    <source>
        <strain evidence="1">URMC_786</strain>
    </source>
</reference>
<gene>
    <name evidence="1" type="ORF">O6B92_09125</name>
</gene>
<name>A0A9Q4PUU2_9BACT</name>
<evidence type="ECO:0000313" key="1">
    <source>
        <dbReference type="EMBL" id="MCZ6162487.1"/>
    </source>
</evidence>